<dbReference type="OrthoDB" id="5516033at2759"/>
<reference evidence="9 10" key="2">
    <citation type="submission" date="2019-01" db="EMBL/GenBank/DDBJ databases">
        <title>The decoding of complex shrimp genome reveals the adaptation for benthos swimmer, frequently molting mechanism and breeding impact on genome.</title>
        <authorList>
            <person name="Sun Y."/>
            <person name="Gao Y."/>
            <person name="Yu Y."/>
        </authorList>
    </citation>
    <scope>NUCLEOTIDE SEQUENCE [LARGE SCALE GENOMIC DNA]</scope>
    <source>
        <tissue evidence="9">Muscle</tissue>
    </source>
</reference>
<comment type="caution">
    <text evidence="9">The sequence shown here is derived from an EMBL/GenBank/DDBJ whole genome shotgun (WGS) entry which is preliminary data.</text>
</comment>
<protein>
    <recommendedName>
        <fullName evidence="3">Cytochrome c oxidase assembly protein COX16 homolog, mitochondrial</fullName>
    </recommendedName>
</protein>
<evidence type="ECO:0000256" key="3">
    <source>
        <dbReference type="ARBA" id="ARBA00021814"/>
    </source>
</evidence>
<comment type="similarity">
    <text evidence="2">Belongs to the COX16 family.</text>
</comment>
<dbReference type="GO" id="GO:0033617">
    <property type="term" value="P:mitochondrial respiratory chain complex IV assembly"/>
    <property type="evidence" value="ECO:0007669"/>
    <property type="project" value="TreeGrafter"/>
</dbReference>
<proteinExistence type="inferred from homology"/>
<keyword evidence="4" id="KW-0812">Transmembrane</keyword>
<dbReference type="Proteomes" id="UP000283509">
    <property type="component" value="Unassembled WGS sequence"/>
</dbReference>
<evidence type="ECO:0000313" key="9">
    <source>
        <dbReference type="EMBL" id="ROT76448.1"/>
    </source>
</evidence>
<dbReference type="PANTHER" id="PTHR17130">
    <property type="entry name" value="MITOCHONDRIAL OUTER MEMBRANE PROTEIN 25"/>
    <property type="match status" value="1"/>
</dbReference>
<dbReference type="InterPro" id="IPR020164">
    <property type="entry name" value="Cyt_c_Oxase_assmbl_COX16"/>
</dbReference>
<evidence type="ECO:0000256" key="8">
    <source>
        <dbReference type="ARBA" id="ARBA00023136"/>
    </source>
</evidence>
<comment type="subcellular location">
    <subcellularLocation>
        <location evidence="1">Mitochondrion inner membrane</location>
        <topology evidence="1">Single-pass membrane protein</topology>
    </subcellularLocation>
</comment>
<evidence type="ECO:0000256" key="4">
    <source>
        <dbReference type="ARBA" id="ARBA00022692"/>
    </source>
</evidence>
<dbReference type="PANTHER" id="PTHR17130:SF14">
    <property type="entry name" value="CYTOCHROME C OXIDASE ASSEMBLY PROTEIN COX16 HOMOLOG, MITOCHONDRIAL"/>
    <property type="match status" value="1"/>
</dbReference>
<keyword evidence="7" id="KW-0496">Mitochondrion</keyword>
<keyword evidence="8" id="KW-0472">Membrane</keyword>
<dbReference type="Pfam" id="PF14138">
    <property type="entry name" value="COX16"/>
    <property type="match status" value="1"/>
</dbReference>
<name>A0A3R7SV13_PENVA</name>
<evidence type="ECO:0000256" key="7">
    <source>
        <dbReference type="ARBA" id="ARBA00023128"/>
    </source>
</evidence>
<keyword evidence="6" id="KW-1133">Transmembrane helix</keyword>
<reference evidence="9 10" key="1">
    <citation type="submission" date="2018-04" db="EMBL/GenBank/DDBJ databases">
        <authorList>
            <person name="Zhang X."/>
            <person name="Yuan J."/>
            <person name="Li F."/>
            <person name="Xiang J."/>
        </authorList>
    </citation>
    <scope>NUCLEOTIDE SEQUENCE [LARGE SCALE GENOMIC DNA]</scope>
    <source>
        <tissue evidence="9">Muscle</tissue>
    </source>
</reference>
<evidence type="ECO:0000256" key="1">
    <source>
        <dbReference type="ARBA" id="ARBA00004434"/>
    </source>
</evidence>
<keyword evidence="5" id="KW-0999">Mitochondrion inner membrane</keyword>
<sequence>MKYVNSCGLSESVRCDLAPLSSCCVGGSFGLREFAQIRYDFRNRKNVSKEDAEKMGIKMKDQDEVTLESEYQKIEKIDTTNWENVRGPRPWEEGNQLYKEAEERAKKIAGRD</sequence>
<evidence type="ECO:0000256" key="2">
    <source>
        <dbReference type="ARBA" id="ARBA00008370"/>
    </source>
</evidence>
<organism evidence="9 10">
    <name type="scientific">Penaeus vannamei</name>
    <name type="common">Whiteleg shrimp</name>
    <name type="synonym">Litopenaeus vannamei</name>
    <dbReference type="NCBI Taxonomy" id="6689"/>
    <lineage>
        <taxon>Eukaryota</taxon>
        <taxon>Metazoa</taxon>
        <taxon>Ecdysozoa</taxon>
        <taxon>Arthropoda</taxon>
        <taxon>Crustacea</taxon>
        <taxon>Multicrustacea</taxon>
        <taxon>Malacostraca</taxon>
        <taxon>Eumalacostraca</taxon>
        <taxon>Eucarida</taxon>
        <taxon>Decapoda</taxon>
        <taxon>Dendrobranchiata</taxon>
        <taxon>Penaeoidea</taxon>
        <taxon>Penaeidae</taxon>
        <taxon>Penaeus</taxon>
    </lineage>
</organism>
<evidence type="ECO:0000256" key="6">
    <source>
        <dbReference type="ARBA" id="ARBA00022989"/>
    </source>
</evidence>
<dbReference type="GO" id="GO:0005743">
    <property type="term" value="C:mitochondrial inner membrane"/>
    <property type="evidence" value="ECO:0007669"/>
    <property type="project" value="UniProtKB-SubCell"/>
</dbReference>
<dbReference type="EMBL" id="QCYY01001661">
    <property type="protein sequence ID" value="ROT76448.1"/>
    <property type="molecule type" value="Genomic_DNA"/>
</dbReference>
<dbReference type="STRING" id="6689.A0A3R7SV13"/>
<gene>
    <name evidence="9" type="ORF">C7M84_004974</name>
</gene>
<accession>A0A3R7SV13</accession>
<keyword evidence="10" id="KW-1185">Reference proteome</keyword>
<evidence type="ECO:0000313" key="10">
    <source>
        <dbReference type="Proteomes" id="UP000283509"/>
    </source>
</evidence>
<dbReference type="AlphaFoldDB" id="A0A3R7SV13"/>
<evidence type="ECO:0000256" key="5">
    <source>
        <dbReference type="ARBA" id="ARBA00022792"/>
    </source>
</evidence>